<dbReference type="NCBIfam" id="TIGR02937">
    <property type="entry name" value="sigma70-ECF"/>
    <property type="match status" value="1"/>
</dbReference>
<dbReference type="GO" id="GO:0003677">
    <property type="term" value="F:DNA binding"/>
    <property type="evidence" value="ECO:0007669"/>
    <property type="project" value="InterPro"/>
</dbReference>
<feature type="domain" description="RNA polymerase sigma factor 70 region 4 type 2" evidence="6">
    <location>
        <begin position="120"/>
        <end position="172"/>
    </location>
</feature>
<dbReference type="EMBL" id="LTAO01000034">
    <property type="protein sequence ID" value="KYG28251.1"/>
    <property type="molecule type" value="Genomic_DNA"/>
</dbReference>
<evidence type="ECO:0000256" key="4">
    <source>
        <dbReference type="ARBA" id="ARBA00023163"/>
    </source>
</evidence>
<keyword evidence="8" id="KW-1185">Reference proteome</keyword>
<evidence type="ECO:0000256" key="2">
    <source>
        <dbReference type="ARBA" id="ARBA00023015"/>
    </source>
</evidence>
<dbReference type="Gene3D" id="1.10.1740.10">
    <property type="match status" value="1"/>
</dbReference>
<proteinExistence type="inferred from homology"/>
<evidence type="ECO:0000313" key="8">
    <source>
        <dbReference type="Proteomes" id="UP000075806"/>
    </source>
</evidence>
<gene>
    <name evidence="7" type="ORF">AZF04_10155</name>
</gene>
<keyword evidence="2" id="KW-0805">Transcription regulation</keyword>
<comment type="similarity">
    <text evidence="1">Belongs to the sigma-70 factor family. ECF subfamily.</text>
</comment>
<dbReference type="STRING" id="519424.AZF04_10155"/>
<dbReference type="GO" id="GO:0016987">
    <property type="term" value="F:sigma factor activity"/>
    <property type="evidence" value="ECO:0007669"/>
    <property type="project" value="UniProtKB-KW"/>
</dbReference>
<keyword evidence="3" id="KW-0731">Sigma factor</keyword>
<dbReference type="Proteomes" id="UP000075806">
    <property type="component" value="Unassembled WGS sequence"/>
</dbReference>
<dbReference type="OrthoDB" id="9784272at2"/>
<evidence type="ECO:0000259" key="6">
    <source>
        <dbReference type="Pfam" id="PF08281"/>
    </source>
</evidence>
<evidence type="ECO:0000259" key="5">
    <source>
        <dbReference type="Pfam" id="PF04542"/>
    </source>
</evidence>
<organism evidence="7 8">
    <name type="scientific">Alkalihalobacillus trypoxylicola</name>
    <dbReference type="NCBI Taxonomy" id="519424"/>
    <lineage>
        <taxon>Bacteria</taxon>
        <taxon>Bacillati</taxon>
        <taxon>Bacillota</taxon>
        <taxon>Bacilli</taxon>
        <taxon>Bacillales</taxon>
        <taxon>Bacillaceae</taxon>
        <taxon>Alkalihalobacillus</taxon>
    </lineage>
</organism>
<feature type="domain" description="RNA polymerase sigma-70 region 2" evidence="5">
    <location>
        <begin position="23"/>
        <end position="90"/>
    </location>
</feature>
<dbReference type="InterPro" id="IPR007627">
    <property type="entry name" value="RNA_pol_sigma70_r2"/>
</dbReference>
<dbReference type="InterPro" id="IPR013325">
    <property type="entry name" value="RNA_pol_sigma_r2"/>
</dbReference>
<dbReference type="InterPro" id="IPR036388">
    <property type="entry name" value="WH-like_DNA-bd_sf"/>
</dbReference>
<accession>A0A161PAJ2</accession>
<dbReference type="Gene3D" id="1.10.10.10">
    <property type="entry name" value="Winged helix-like DNA-binding domain superfamily/Winged helix DNA-binding domain"/>
    <property type="match status" value="1"/>
</dbReference>
<evidence type="ECO:0000256" key="3">
    <source>
        <dbReference type="ARBA" id="ARBA00023082"/>
    </source>
</evidence>
<dbReference type="PANTHER" id="PTHR43133">
    <property type="entry name" value="RNA POLYMERASE ECF-TYPE SIGMA FACTO"/>
    <property type="match status" value="1"/>
</dbReference>
<evidence type="ECO:0000256" key="1">
    <source>
        <dbReference type="ARBA" id="ARBA00010641"/>
    </source>
</evidence>
<sequence length="187" mass="22055">MPEQDAKIYAKMKLGDKQALEELYDRYVKLLYSFSYKMLQDKHTSEEIVQEIFVKIWTQKSSYDETKGKFSSWLLTITRHAIIDYMRKKKELVSDMTARELQPDSEQSVEDQIEWKEKREYIKEALNQLKEEQKLVIDLFYFKGLSQQKIADHCRIPLGTVKGRLRLALKHLKGKMQLSEQGKGGSI</sequence>
<dbReference type="Pfam" id="PF04542">
    <property type="entry name" value="Sigma70_r2"/>
    <property type="match status" value="1"/>
</dbReference>
<dbReference type="InterPro" id="IPR014284">
    <property type="entry name" value="RNA_pol_sigma-70_dom"/>
</dbReference>
<dbReference type="SUPFAM" id="SSF88946">
    <property type="entry name" value="Sigma2 domain of RNA polymerase sigma factors"/>
    <property type="match status" value="1"/>
</dbReference>
<dbReference type="CDD" id="cd06171">
    <property type="entry name" value="Sigma70_r4"/>
    <property type="match status" value="1"/>
</dbReference>
<dbReference type="InterPro" id="IPR013324">
    <property type="entry name" value="RNA_pol_sigma_r3/r4-like"/>
</dbReference>
<reference evidence="7" key="1">
    <citation type="submission" date="2016-02" db="EMBL/GenBank/DDBJ databases">
        <title>Genome sequence of Bacillus trypoxylicola KCTC 13244(T).</title>
        <authorList>
            <person name="Jeong H."/>
            <person name="Park S.-H."/>
            <person name="Choi S.-K."/>
        </authorList>
    </citation>
    <scope>NUCLEOTIDE SEQUENCE [LARGE SCALE GENOMIC DNA]</scope>
    <source>
        <strain evidence="7">KCTC 13244</strain>
    </source>
</reference>
<evidence type="ECO:0000313" key="7">
    <source>
        <dbReference type="EMBL" id="KYG28251.1"/>
    </source>
</evidence>
<comment type="caution">
    <text evidence="7">The sequence shown here is derived from an EMBL/GenBank/DDBJ whole genome shotgun (WGS) entry which is preliminary data.</text>
</comment>
<dbReference type="AlphaFoldDB" id="A0A161PAJ2"/>
<name>A0A161PAJ2_9BACI</name>
<dbReference type="InterPro" id="IPR039425">
    <property type="entry name" value="RNA_pol_sigma-70-like"/>
</dbReference>
<dbReference type="InterPro" id="IPR013249">
    <property type="entry name" value="RNA_pol_sigma70_r4_t2"/>
</dbReference>
<dbReference type="PANTHER" id="PTHR43133:SF62">
    <property type="entry name" value="RNA POLYMERASE SIGMA FACTOR SIGZ"/>
    <property type="match status" value="1"/>
</dbReference>
<protein>
    <submittedName>
        <fullName evidence="7">RNA polymerase subunit sigma-70</fullName>
    </submittedName>
</protein>
<dbReference type="Pfam" id="PF08281">
    <property type="entry name" value="Sigma70_r4_2"/>
    <property type="match status" value="1"/>
</dbReference>
<dbReference type="SUPFAM" id="SSF88659">
    <property type="entry name" value="Sigma3 and sigma4 domains of RNA polymerase sigma factors"/>
    <property type="match status" value="1"/>
</dbReference>
<dbReference type="GO" id="GO:0006352">
    <property type="term" value="P:DNA-templated transcription initiation"/>
    <property type="evidence" value="ECO:0007669"/>
    <property type="project" value="InterPro"/>
</dbReference>
<dbReference type="RefSeq" id="WP_061949673.1">
    <property type="nucleotide sequence ID" value="NZ_LTAO01000034.1"/>
</dbReference>
<keyword evidence="4" id="KW-0804">Transcription</keyword>